<sequence>MSSKKSTKTVTIQLRPVHRERTSFEQQQQQQQTAGPSERRISFTGPPVKPIGTKSRYKIYEIPRKSEFSEYLERIRREQEARQAKDSNQRSLSVQTHDQDAGPSQRGETQQKLLKFDKPITVMRQGSLVEYRPKERHPFKELVSNYLRRSSHPKEAIRLYKLPIVQSWEQAIENSLRRMAAERSSRGETWKQSRLKWLEDLEESNSKLPDPGRTGSRDEGFDPSICCFLMWCRRNLHRRSGS</sequence>
<feature type="compositionally biased region" description="Polar residues" evidence="1">
    <location>
        <begin position="1"/>
        <end position="12"/>
    </location>
</feature>
<feature type="compositionally biased region" description="Basic and acidic residues" evidence="1">
    <location>
        <begin position="78"/>
        <end position="88"/>
    </location>
</feature>
<feature type="region of interest" description="Disordered" evidence="1">
    <location>
        <begin position="78"/>
        <end position="111"/>
    </location>
</feature>
<evidence type="ECO:0000313" key="2">
    <source>
        <dbReference type="EnsemblMetazoa" id="AMAM016203-PA"/>
    </source>
</evidence>
<reference evidence="2" key="2">
    <citation type="submission" date="2020-05" db="UniProtKB">
        <authorList>
            <consortium name="EnsemblMetazoa"/>
        </authorList>
    </citation>
    <scope>IDENTIFICATION</scope>
    <source>
        <strain evidence="2">maculatus3</strain>
    </source>
</reference>
<dbReference type="AlphaFoldDB" id="A0A182SYV1"/>
<dbReference type="EnsemblMetazoa" id="AMAM016203-RA">
    <property type="protein sequence ID" value="AMAM016203-PA"/>
    <property type="gene ID" value="AMAM016203"/>
</dbReference>
<evidence type="ECO:0000256" key="1">
    <source>
        <dbReference type="SAM" id="MobiDB-lite"/>
    </source>
</evidence>
<organism evidence="2 3">
    <name type="scientific">Anopheles maculatus</name>
    <dbReference type="NCBI Taxonomy" id="74869"/>
    <lineage>
        <taxon>Eukaryota</taxon>
        <taxon>Metazoa</taxon>
        <taxon>Ecdysozoa</taxon>
        <taxon>Arthropoda</taxon>
        <taxon>Hexapoda</taxon>
        <taxon>Insecta</taxon>
        <taxon>Pterygota</taxon>
        <taxon>Neoptera</taxon>
        <taxon>Endopterygota</taxon>
        <taxon>Diptera</taxon>
        <taxon>Nematocera</taxon>
        <taxon>Culicoidea</taxon>
        <taxon>Culicidae</taxon>
        <taxon>Anophelinae</taxon>
        <taxon>Anopheles</taxon>
        <taxon>Anopheles maculatus group</taxon>
    </lineage>
</organism>
<dbReference type="Proteomes" id="UP000075901">
    <property type="component" value="Unassembled WGS sequence"/>
</dbReference>
<accession>A0A182SYV1</accession>
<name>A0A182SYV1_9DIPT</name>
<reference evidence="3" key="1">
    <citation type="submission" date="2013-09" db="EMBL/GenBank/DDBJ databases">
        <title>The Genome Sequence of Anopheles maculatus species B.</title>
        <authorList>
            <consortium name="The Broad Institute Genomics Platform"/>
            <person name="Neafsey D.E."/>
            <person name="Besansky N."/>
            <person name="Howell P."/>
            <person name="Walton C."/>
            <person name="Young S.K."/>
            <person name="Zeng Q."/>
            <person name="Gargeya S."/>
            <person name="Fitzgerald M."/>
            <person name="Haas B."/>
            <person name="Abouelleil A."/>
            <person name="Allen A.W."/>
            <person name="Alvarado L."/>
            <person name="Arachchi H.M."/>
            <person name="Berlin A.M."/>
            <person name="Chapman S.B."/>
            <person name="Gainer-Dewar J."/>
            <person name="Goldberg J."/>
            <person name="Griggs A."/>
            <person name="Gujja S."/>
            <person name="Hansen M."/>
            <person name="Howarth C."/>
            <person name="Imamovic A."/>
            <person name="Ireland A."/>
            <person name="Larimer J."/>
            <person name="McCowan C."/>
            <person name="Murphy C."/>
            <person name="Pearson M."/>
            <person name="Poon T.W."/>
            <person name="Priest M."/>
            <person name="Roberts A."/>
            <person name="Saif S."/>
            <person name="Shea T."/>
            <person name="Sisk P."/>
            <person name="Sykes S."/>
            <person name="Wortman J."/>
            <person name="Nusbaum C."/>
            <person name="Birren B."/>
        </authorList>
    </citation>
    <scope>NUCLEOTIDE SEQUENCE [LARGE SCALE GENOMIC DNA]</scope>
    <source>
        <strain evidence="3">maculatus3</strain>
    </source>
</reference>
<dbReference type="VEuPathDB" id="VectorBase:AMAM016203"/>
<evidence type="ECO:0000313" key="3">
    <source>
        <dbReference type="Proteomes" id="UP000075901"/>
    </source>
</evidence>
<protein>
    <submittedName>
        <fullName evidence="2">Uncharacterized protein</fullName>
    </submittedName>
</protein>
<proteinExistence type="predicted"/>
<keyword evidence="3" id="KW-1185">Reference proteome</keyword>
<feature type="region of interest" description="Disordered" evidence="1">
    <location>
        <begin position="1"/>
        <end position="57"/>
    </location>
</feature>